<dbReference type="InterPro" id="IPR036162">
    <property type="entry name" value="Resolvase-like_N_sf"/>
</dbReference>
<keyword evidence="2" id="KW-0233">DNA recombination</keyword>
<dbReference type="InterPro" id="IPR011109">
    <property type="entry name" value="DNA_bind_recombinase_dom"/>
</dbReference>
<dbReference type="Gene3D" id="3.90.1750.20">
    <property type="entry name" value="Putative Large Serine Recombinase, Chain B, Domain 2"/>
    <property type="match status" value="1"/>
</dbReference>
<dbReference type="GO" id="GO:0003677">
    <property type="term" value="F:DNA binding"/>
    <property type="evidence" value="ECO:0007669"/>
    <property type="project" value="UniProtKB-KW"/>
</dbReference>
<feature type="domain" description="Recombinase" evidence="4">
    <location>
        <begin position="196"/>
        <end position="346"/>
    </location>
</feature>
<dbReference type="PROSITE" id="PS51737">
    <property type="entry name" value="RECOMBINASE_DNA_BIND"/>
    <property type="match status" value="1"/>
</dbReference>
<dbReference type="PANTHER" id="PTHR30461">
    <property type="entry name" value="DNA-INVERTASE FROM LAMBDOID PROPHAGE"/>
    <property type="match status" value="1"/>
</dbReference>
<gene>
    <name evidence="5" type="ORF">DWW02_01905</name>
</gene>
<evidence type="ECO:0000313" key="5">
    <source>
        <dbReference type="EMBL" id="RGV78516.1"/>
    </source>
</evidence>
<dbReference type="PANTHER" id="PTHR30461:SF2">
    <property type="entry name" value="SERINE RECOMBINASE PINE-RELATED"/>
    <property type="match status" value="1"/>
</dbReference>
<dbReference type="EMBL" id="QRZM01000001">
    <property type="protein sequence ID" value="RGV78516.1"/>
    <property type="molecule type" value="Genomic_DNA"/>
</dbReference>
<keyword evidence="1" id="KW-0238">DNA-binding</keyword>
<dbReference type="AlphaFoldDB" id="A0A412ZE72"/>
<name>A0A412ZE72_9FIRM</name>
<dbReference type="InterPro" id="IPR006119">
    <property type="entry name" value="Resolv_N"/>
</dbReference>
<dbReference type="InterPro" id="IPR050639">
    <property type="entry name" value="SSR_resolvase"/>
</dbReference>
<dbReference type="Pfam" id="PF07508">
    <property type="entry name" value="Recombinase"/>
    <property type="match status" value="1"/>
</dbReference>
<evidence type="ECO:0000256" key="2">
    <source>
        <dbReference type="ARBA" id="ARBA00023172"/>
    </source>
</evidence>
<evidence type="ECO:0000313" key="6">
    <source>
        <dbReference type="Proteomes" id="UP000284543"/>
    </source>
</evidence>
<dbReference type="Gene3D" id="3.40.50.1390">
    <property type="entry name" value="Resolvase, N-terminal catalytic domain"/>
    <property type="match status" value="1"/>
</dbReference>
<dbReference type="RefSeq" id="WP_118017306.1">
    <property type="nucleotide sequence ID" value="NZ_CAUHGS010000006.1"/>
</dbReference>
<protein>
    <submittedName>
        <fullName evidence="5">Recombinase family protein</fullName>
    </submittedName>
</protein>
<feature type="domain" description="Resolvase/invertase-type recombinase catalytic" evidence="3">
    <location>
        <begin position="37"/>
        <end position="189"/>
    </location>
</feature>
<dbReference type="SMART" id="SM00857">
    <property type="entry name" value="Resolvase"/>
    <property type="match status" value="1"/>
</dbReference>
<accession>A0A412ZE72</accession>
<reference evidence="5 6" key="1">
    <citation type="submission" date="2018-08" db="EMBL/GenBank/DDBJ databases">
        <title>A genome reference for cultivated species of the human gut microbiota.</title>
        <authorList>
            <person name="Zou Y."/>
            <person name="Xue W."/>
            <person name="Luo G."/>
        </authorList>
    </citation>
    <scope>NUCLEOTIDE SEQUENCE [LARGE SCALE GENOMIC DNA]</scope>
    <source>
        <strain evidence="5 6">AF14-18</strain>
    </source>
</reference>
<dbReference type="GO" id="GO:0000150">
    <property type="term" value="F:DNA strand exchange activity"/>
    <property type="evidence" value="ECO:0007669"/>
    <property type="project" value="InterPro"/>
</dbReference>
<evidence type="ECO:0000259" key="4">
    <source>
        <dbReference type="PROSITE" id="PS51737"/>
    </source>
</evidence>
<sequence length="653" mass="76259">MSLLSKYSVEQIKAMDLLQFFRESTYDDIYNSVRLLRAARYARESTNHADQKAALENQIERLDTFIIGRQNYLLEERHKYTEHGISGRQADDRDAFKLMLEAAERHEFDIIVIQDVCRFARNLKELLIYIDVLKEYGIGIIILEGQYWTFNLSDTDIIRIAVDGGMAQGESMRTAKRVNNGVQSYRERGQLVVSGVFGYILKKAIDRRDDSLTIHPVDGFTVKKIFELYTHPDLKMRMGSAKIANYLNANGYKTAAGDLNWTPSKVNRVLKNEKYMGYILYGKFKIVDTMSKKKIATKIKPIREDVYDEEGNLIEKCNLVKGDWEPLVSEEVWWMAHDIQSGRAAEYIYSKRGNMVNGLRESVDVIANKSFCQCGYSRSPQYVHTAKDGKEAQFRYACRWQINSKTPEYRVTHRLPKIKNLCTLEAVSEMKMWLMSLKVFQYVFDNSKDEIIRTLRYIEESKKEADSIRSGNKLPELKKELEKVDTQIDNLYMKHLANEIDDNMFKKLLPTLTENKANLERNISDRQLKEARDNKALFDLNAISKRLDTFVDFSGRKVSDELIDMFVERIIYRSNDEFVWEMNLSGVRSDARKYRIREYSEEYAAQLQSDDAFNIIHSFLIPVEECQKYVTETIGRRFVPKYWRILTVKIAVK</sequence>
<dbReference type="SUPFAM" id="SSF53041">
    <property type="entry name" value="Resolvase-like"/>
    <property type="match status" value="1"/>
</dbReference>
<evidence type="ECO:0000259" key="3">
    <source>
        <dbReference type="PROSITE" id="PS51736"/>
    </source>
</evidence>
<dbReference type="Pfam" id="PF00239">
    <property type="entry name" value="Resolvase"/>
    <property type="match status" value="1"/>
</dbReference>
<dbReference type="Proteomes" id="UP000284543">
    <property type="component" value="Unassembled WGS sequence"/>
</dbReference>
<dbReference type="CDD" id="cd00338">
    <property type="entry name" value="Ser_Recombinase"/>
    <property type="match status" value="1"/>
</dbReference>
<dbReference type="InterPro" id="IPR038109">
    <property type="entry name" value="DNA_bind_recomb_sf"/>
</dbReference>
<dbReference type="PROSITE" id="PS51736">
    <property type="entry name" value="RECOMBINASES_3"/>
    <property type="match status" value="1"/>
</dbReference>
<evidence type="ECO:0000256" key="1">
    <source>
        <dbReference type="ARBA" id="ARBA00023125"/>
    </source>
</evidence>
<proteinExistence type="predicted"/>
<organism evidence="5 6">
    <name type="scientific">Enterocloster bolteae</name>
    <dbReference type="NCBI Taxonomy" id="208479"/>
    <lineage>
        <taxon>Bacteria</taxon>
        <taxon>Bacillati</taxon>
        <taxon>Bacillota</taxon>
        <taxon>Clostridia</taxon>
        <taxon>Lachnospirales</taxon>
        <taxon>Lachnospiraceae</taxon>
        <taxon>Enterocloster</taxon>
    </lineage>
</organism>
<comment type="caution">
    <text evidence="5">The sequence shown here is derived from an EMBL/GenBank/DDBJ whole genome shotgun (WGS) entry which is preliminary data.</text>
</comment>